<comment type="subunit">
    <text evidence="10 11">Homohexamer. Organized in a ring with a central cavity.</text>
</comment>
<comment type="induction">
    <text evidence="10">By heat shock.</text>
</comment>
<dbReference type="InterPro" id="IPR046336">
    <property type="entry name" value="Lon_prtase_N_sf"/>
</dbReference>
<dbReference type="GO" id="GO:0034605">
    <property type="term" value="P:cellular response to heat"/>
    <property type="evidence" value="ECO:0007669"/>
    <property type="project" value="UniProtKB-UniRule"/>
</dbReference>
<dbReference type="NCBIfam" id="NF008053">
    <property type="entry name" value="PRK10787.1"/>
    <property type="match status" value="1"/>
</dbReference>
<feature type="binding site" evidence="10 13">
    <location>
        <begin position="355"/>
        <end position="362"/>
    </location>
    <ligand>
        <name>ATP</name>
        <dbReference type="ChEBI" id="CHEBI:30616"/>
    </ligand>
</feature>
<dbReference type="Pfam" id="PF05362">
    <property type="entry name" value="Lon_C"/>
    <property type="match status" value="1"/>
</dbReference>
<dbReference type="RefSeq" id="WP_176313300.1">
    <property type="nucleotide sequence ID" value="NZ_JAKNAX010000024.1"/>
</dbReference>
<dbReference type="InterPro" id="IPR027065">
    <property type="entry name" value="Lon_Prtase"/>
</dbReference>
<evidence type="ECO:0000256" key="7">
    <source>
        <dbReference type="ARBA" id="ARBA00022840"/>
    </source>
</evidence>
<dbReference type="InterPro" id="IPR003593">
    <property type="entry name" value="AAA+_ATPase"/>
</dbReference>
<dbReference type="PANTHER" id="PTHR10046">
    <property type="entry name" value="ATP DEPENDENT LON PROTEASE FAMILY MEMBER"/>
    <property type="match status" value="1"/>
</dbReference>
<dbReference type="InterPro" id="IPR054594">
    <property type="entry name" value="Lon_lid"/>
</dbReference>
<dbReference type="GO" id="GO:0004176">
    <property type="term" value="F:ATP-dependent peptidase activity"/>
    <property type="evidence" value="ECO:0007669"/>
    <property type="project" value="UniProtKB-UniRule"/>
</dbReference>
<evidence type="ECO:0000256" key="2">
    <source>
        <dbReference type="ARBA" id="ARBA00022490"/>
    </source>
</evidence>
<dbReference type="GO" id="GO:0043565">
    <property type="term" value="F:sequence-specific DNA binding"/>
    <property type="evidence" value="ECO:0007669"/>
    <property type="project" value="UniProtKB-UniRule"/>
</dbReference>
<dbReference type="Proteomes" id="UP001140978">
    <property type="component" value="Unassembled WGS sequence"/>
</dbReference>
<dbReference type="EMBL" id="JAKNAX010000024">
    <property type="protein sequence ID" value="MDE1346831.1"/>
    <property type="molecule type" value="Genomic_DNA"/>
</dbReference>
<sequence>MNLERSERIEIPVLPLRDVVVYPHMVIPLFVGREKSIQCLEAAMDNNKQVLLVAQKKAETDEPTIEDLFDVGTVATILQLLKLPDGTVKVLVEGQQRAKIDRFVEGDFFSAEAQYLITPELDEREQEVIVRSAINQFDGFIKLNKKIPPEVLTSLNGIDEAARLADTIAAHMPLKLVDKQKVLEIIDISERLEFLMGQMELEIDLLQVEKRIRGRVKKQMEKSQREYYLNEQMKAIQKELGDMDDAPDEFETLKKKIDESKMPQEAREKTEQELQKLKMMSPMSAEATVVRSYIDWMVNVPWTKRSKVKKDLTKAEEILNSDHYGLERVKERILEYLAVQSRINKLKGPILCLVGPPGVGKTSLGRSIAAATGRKYTRMALGGVRDEAEIRGHRRTYIGSLPGKLIQKMAKVGVKNPLFLLDEIDKMSSDMRGDPSSALLEVLDPEQNSTFNDHYLEVDYDLSDVMFVATSNSMNIPGPLLDRMEVIRLSGYTEDEKLNIAKRHLVTKQIERNGLKAHEIVIEDSAIIGIIRYYTREAGVRSLEREISKICRKAVKNILLNKEIKTVVVNQENLKEFLGVQRCDFGKADDSNRIGQVTGLAWTEVGGDLLTIETESMPGKGKLTQTGSLGDVMQESIQAAMTVVRARAEKLGINPDFYEKRDIHVHVPEGATPKDGPSAGIAMCTALVSSLTGNPVKAEVAMTGEITLRGEVLPIGGLKEKLLAAHRGGITTVLIPKDNERDLEEIPDNVIADLKVIPVQWIDEVLKVALERDPSGVEFDAKK</sequence>
<dbReference type="PROSITE" id="PS01046">
    <property type="entry name" value="LON_SER"/>
    <property type="match status" value="1"/>
</dbReference>
<dbReference type="FunFam" id="1.20.5.5270:FF:000002">
    <property type="entry name" value="Lon protease homolog"/>
    <property type="match status" value="1"/>
</dbReference>
<dbReference type="PROSITE" id="PS51786">
    <property type="entry name" value="LON_PROTEOLYTIC"/>
    <property type="match status" value="1"/>
</dbReference>
<dbReference type="Pfam" id="PF02190">
    <property type="entry name" value="LON_substr_bdg"/>
    <property type="match status" value="1"/>
</dbReference>
<dbReference type="SUPFAM" id="SSF88697">
    <property type="entry name" value="PUA domain-like"/>
    <property type="match status" value="1"/>
</dbReference>
<comment type="similarity">
    <text evidence="10 11 14 15">Belongs to the peptidase S16 family.</text>
</comment>
<dbReference type="InterPro" id="IPR015947">
    <property type="entry name" value="PUA-like_sf"/>
</dbReference>
<name>A0A9X4J0C0_9VIBR</name>
<dbReference type="InterPro" id="IPR027417">
    <property type="entry name" value="P-loop_NTPase"/>
</dbReference>
<comment type="subcellular location">
    <subcellularLocation>
        <location evidence="1 10 11">Cytoplasm</location>
    </subcellularLocation>
</comment>
<keyword evidence="5 10" id="KW-0378">Hydrolase</keyword>
<dbReference type="GO" id="GO:0006515">
    <property type="term" value="P:protein quality control for misfolded or incompletely synthesized proteins"/>
    <property type="evidence" value="ECO:0007669"/>
    <property type="project" value="UniProtKB-UniRule"/>
</dbReference>
<dbReference type="SUPFAM" id="SSF52540">
    <property type="entry name" value="P-loop containing nucleoside triphosphate hydrolases"/>
    <property type="match status" value="1"/>
</dbReference>
<keyword evidence="2 10" id="KW-0963">Cytoplasm</keyword>
<keyword evidence="8 10" id="KW-0346">Stress response</keyword>
<dbReference type="GO" id="GO:0005524">
    <property type="term" value="F:ATP binding"/>
    <property type="evidence" value="ECO:0007669"/>
    <property type="project" value="UniProtKB-UniRule"/>
</dbReference>
<feature type="active site" evidence="10 12">
    <location>
        <position position="678"/>
    </location>
</feature>
<dbReference type="PIRSF" id="PIRSF001174">
    <property type="entry name" value="Lon_proteas"/>
    <property type="match status" value="1"/>
</dbReference>
<dbReference type="AlphaFoldDB" id="A0A9X4J0C0"/>
<dbReference type="NCBIfam" id="TIGR00763">
    <property type="entry name" value="lon"/>
    <property type="match status" value="1"/>
</dbReference>
<dbReference type="EC" id="3.4.21.53" evidence="10 11"/>
<evidence type="ECO:0000256" key="8">
    <source>
        <dbReference type="ARBA" id="ARBA00023016"/>
    </source>
</evidence>
<evidence type="ECO:0000256" key="13">
    <source>
        <dbReference type="PIRSR" id="PIRSR001174-2"/>
    </source>
</evidence>
<evidence type="ECO:0000256" key="5">
    <source>
        <dbReference type="ARBA" id="ARBA00022801"/>
    </source>
</evidence>
<dbReference type="CDD" id="cd19500">
    <property type="entry name" value="RecA-like_Lon"/>
    <property type="match status" value="1"/>
</dbReference>
<dbReference type="HAMAP" id="MF_01973">
    <property type="entry name" value="lon_bact"/>
    <property type="match status" value="1"/>
</dbReference>
<dbReference type="GO" id="GO:0004252">
    <property type="term" value="F:serine-type endopeptidase activity"/>
    <property type="evidence" value="ECO:0007669"/>
    <property type="project" value="UniProtKB-UniRule"/>
</dbReference>
<evidence type="ECO:0000256" key="14">
    <source>
        <dbReference type="PROSITE-ProRule" id="PRU01122"/>
    </source>
</evidence>
<dbReference type="InterPro" id="IPR027543">
    <property type="entry name" value="Lon_bac"/>
</dbReference>
<evidence type="ECO:0000256" key="3">
    <source>
        <dbReference type="ARBA" id="ARBA00022670"/>
    </source>
</evidence>
<dbReference type="PRINTS" id="PR00830">
    <property type="entry name" value="ENDOLAPTASE"/>
</dbReference>
<dbReference type="FunFam" id="3.40.50.300:FF:000021">
    <property type="entry name" value="Lon protease homolog"/>
    <property type="match status" value="1"/>
</dbReference>
<dbReference type="Pfam" id="PF22667">
    <property type="entry name" value="Lon_lid"/>
    <property type="match status" value="1"/>
</dbReference>
<dbReference type="InterPro" id="IPR008269">
    <property type="entry name" value="Lon_proteolytic"/>
</dbReference>
<evidence type="ECO:0000256" key="9">
    <source>
        <dbReference type="ARBA" id="ARBA00050665"/>
    </source>
</evidence>
<feature type="domain" description="Lon N-terminal" evidence="17">
    <location>
        <begin position="11"/>
        <end position="203"/>
    </location>
</feature>
<protein>
    <recommendedName>
        <fullName evidence="10 11">Lon protease</fullName>
        <ecNumber evidence="10 11">3.4.21.53</ecNumber>
    </recommendedName>
    <alternativeName>
        <fullName evidence="10">ATP-dependent protease La</fullName>
    </alternativeName>
</protein>
<comment type="caution">
    <text evidence="18">The sequence shown here is derived from an EMBL/GenBank/DDBJ whole genome shotgun (WGS) entry which is preliminary data.</text>
</comment>
<dbReference type="Gene3D" id="3.40.50.300">
    <property type="entry name" value="P-loop containing nucleotide triphosphate hydrolases"/>
    <property type="match status" value="1"/>
</dbReference>
<keyword evidence="7 10" id="KW-0067">ATP-binding</keyword>
<evidence type="ECO:0000313" key="18">
    <source>
        <dbReference type="EMBL" id="MDE1346831.1"/>
    </source>
</evidence>
<dbReference type="GO" id="GO:0005737">
    <property type="term" value="C:cytoplasm"/>
    <property type="evidence" value="ECO:0007669"/>
    <property type="project" value="UniProtKB-SubCell"/>
</dbReference>
<gene>
    <name evidence="10 18" type="primary">lon</name>
    <name evidence="18" type="ORF">L9X51_10360</name>
</gene>
<feature type="domain" description="Lon proteolytic" evidence="16">
    <location>
        <begin position="591"/>
        <end position="772"/>
    </location>
</feature>
<evidence type="ECO:0000259" key="17">
    <source>
        <dbReference type="PROSITE" id="PS51787"/>
    </source>
</evidence>
<evidence type="ECO:0000256" key="1">
    <source>
        <dbReference type="ARBA" id="ARBA00004496"/>
    </source>
</evidence>
<dbReference type="InterPro" id="IPR020568">
    <property type="entry name" value="Ribosomal_Su5_D2-typ_SF"/>
</dbReference>
<evidence type="ECO:0000256" key="4">
    <source>
        <dbReference type="ARBA" id="ARBA00022741"/>
    </source>
</evidence>
<evidence type="ECO:0000256" key="11">
    <source>
        <dbReference type="PIRNR" id="PIRNR001174"/>
    </source>
</evidence>
<keyword evidence="6 10" id="KW-0720">Serine protease</keyword>
<keyword evidence="4 10" id="KW-0547">Nucleotide-binding</keyword>
<dbReference type="FunFam" id="2.30.130.40:FF:000001">
    <property type="entry name" value="Lon protease"/>
    <property type="match status" value="1"/>
</dbReference>
<dbReference type="PROSITE" id="PS51787">
    <property type="entry name" value="LON_N"/>
    <property type="match status" value="1"/>
</dbReference>
<dbReference type="SUPFAM" id="SSF54211">
    <property type="entry name" value="Ribosomal protein S5 domain 2-like"/>
    <property type="match status" value="1"/>
</dbReference>
<dbReference type="Pfam" id="PF00004">
    <property type="entry name" value="AAA"/>
    <property type="match status" value="1"/>
</dbReference>
<keyword evidence="3 10" id="KW-0645">Protease</keyword>
<accession>A0A9X4J0C0</accession>
<evidence type="ECO:0000256" key="12">
    <source>
        <dbReference type="PIRSR" id="PIRSR001174-1"/>
    </source>
</evidence>
<evidence type="ECO:0000256" key="6">
    <source>
        <dbReference type="ARBA" id="ARBA00022825"/>
    </source>
</evidence>
<dbReference type="InterPro" id="IPR003111">
    <property type="entry name" value="Lon_prtase_N"/>
</dbReference>
<dbReference type="FunFam" id="1.10.8.60:FF:000035">
    <property type="entry name" value="Lon protease"/>
    <property type="match status" value="1"/>
</dbReference>
<organism evidence="18 19">
    <name type="scientific">Vibrio aestuarianus</name>
    <dbReference type="NCBI Taxonomy" id="28171"/>
    <lineage>
        <taxon>Bacteria</taxon>
        <taxon>Pseudomonadati</taxon>
        <taxon>Pseudomonadota</taxon>
        <taxon>Gammaproteobacteria</taxon>
        <taxon>Vibrionales</taxon>
        <taxon>Vibrionaceae</taxon>
        <taxon>Vibrio</taxon>
    </lineage>
</organism>
<dbReference type="Gene3D" id="1.20.5.5270">
    <property type="match status" value="1"/>
</dbReference>
<proteinExistence type="evidence at transcript level"/>
<dbReference type="InterPro" id="IPR008268">
    <property type="entry name" value="Peptidase_S16_AS"/>
</dbReference>
<evidence type="ECO:0000256" key="10">
    <source>
        <dbReference type="HAMAP-Rule" id="MF_01973"/>
    </source>
</evidence>
<dbReference type="InterPro" id="IPR003959">
    <property type="entry name" value="ATPase_AAA_core"/>
</dbReference>
<dbReference type="FunFam" id="3.30.230.10:FF:000010">
    <property type="entry name" value="Lon protease"/>
    <property type="match status" value="1"/>
</dbReference>
<reference evidence="18" key="1">
    <citation type="submission" date="2022-02" db="EMBL/GenBank/DDBJ databases">
        <title>Emergence and expansion in Europe of a Vibrio aestuarianus clonal complex pathogenic for oysters.</title>
        <authorList>
            <person name="Mesnil A."/>
            <person name="Travers M.-A."/>
        </authorList>
    </citation>
    <scope>NUCLEOTIDE SEQUENCE</scope>
    <source>
        <strain evidence="18">19_064_15T1</strain>
    </source>
</reference>
<evidence type="ECO:0000313" key="19">
    <source>
        <dbReference type="Proteomes" id="UP001140978"/>
    </source>
</evidence>
<dbReference type="InterPro" id="IPR014721">
    <property type="entry name" value="Ribsml_uS5_D2-typ_fold_subgr"/>
</dbReference>
<evidence type="ECO:0000256" key="15">
    <source>
        <dbReference type="RuleBase" id="RU000591"/>
    </source>
</evidence>
<dbReference type="Gene3D" id="3.30.230.10">
    <property type="match status" value="1"/>
</dbReference>
<dbReference type="FunFam" id="1.20.58.1480:FF:000001">
    <property type="entry name" value="Lon protease"/>
    <property type="match status" value="1"/>
</dbReference>
<dbReference type="Gene3D" id="1.10.8.60">
    <property type="match status" value="1"/>
</dbReference>
<dbReference type="Gene3D" id="1.20.58.1480">
    <property type="match status" value="1"/>
</dbReference>
<dbReference type="SMART" id="SM00382">
    <property type="entry name" value="AAA"/>
    <property type="match status" value="1"/>
</dbReference>
<comment type="catalytic activity">
    <reaction evidence="9 10 11 14">
        <text>Hydrolysis of proteins in presence of ATP.</text>
        <dbReference type="EC" id="3.4.21.53"/>
    </reaction>
</comment>
<dbReference type="Gene3D" id="2.30.130.40">
    <property type="entry name" value="LON domain-like"/>
    <property type="match status" value="1"/>
</dbReference>
<comment type="function">
    <text evidence="10">ATP-dependent serine protease that mediates the selective degradation of mutant and abnormal proteins as well as certain short-lived regulatory proteins. Required for cellular homeostasis and for survival from DNA damage and developmental changes induced by stress. Degrades polypeptides processively to yield small peptide fragments that are 5 to 10 amino acids long. Binds to DNA in a double-stranded, site-specific manner.</text>
</comment>
<dbReference type="GO" id="GO:0016887">
    <property type="term" value="F:ATP hydrolysis activity"/>
    <property type="evidence" value="ECO:0007669"/>
    <property type="project" value="UniProtKB-UniRule"/>
</dbReference>
<feature type="active site" evidence="10 12">
    <location>
        <position position="721"/>
    </location>
</feature>
<dbReference type="SMART" id="SM00464">
    <property type="entry name" value="LON"/>
    <property type="match status" value="1"/>
</dbReference>
<dbReference type="InterPro" id="IPR004815">
    <property type="entry name" value="Lon_bac/euk-typ"/>
</dbReference>
<evidence type="ECO:0000259" key="16">
    <source>
        <dbReference type="PROSITE" id="PS51786"/>
    </source>
</evidence>